<dbReference type="InterPro" id="IPR004811">
    <property type="entry name" value="RelA/Spo_fam"/>
</dbReference>
<dbReference type="Pfam" id="PF02824">
    <property type="entry name" value="TGS"/>
    <property type="match status" value="1"/>
</dbReference>
<dbReference type="GO" id="GO:0042594">
    <property type="term" value="P:response to starvation"/>
    <property type="evidence" value="ECO:0007669"/>
    <property type="project" value="TreeGrafter"/>
</dbReference>
<organism evidence="5">
    <name type="scientific">hydrothermal vent metagenome</name>
    <dbReference type="NCBI Taxonomy" id="652676"/>
    <lineage>
        <taxon>unclassified sequences</taxon>
        <taxon>metagenomes</taxon>
        <taxon>ecological metagenomes</taxon>
    </lineage>
</organism>
<reference evidence="5" key="1">
    <citation type="submission" date="2018-06" db="EMBL/GenBank/DDBJ databases">
        <authorList>
            <person name="Zhirakovskaya E."/>
        </authorList>
    </citation>
    <scope>NUCLEOTIDE SEQUENCE</scope>
</reference>
<feature type="domain" description="TGS" evidence="4">
    <location>
        <begin position="400"/>
        <end position="461"/>
    </location>
</feature>
<dbReference type="InterPro" id="IPR045865">
    <property type="entry name" value="ACT-like_dom_sf"/>
</dbReference>
<dbReference type="GO" id="GO:0005886">
    <property type="term" value="C:plasma membrane"/>
    <property type="evidence" value="ECO:0007669"/>
    <property type="project" value="TreeGrafter"/>
</dbReference>
<dbReference type="Pfam" id="PF13291">
    <property type="entry name" value="ACT_4"/>
    <property type="match status" value="1"/>
</dbReference>
<dbReference type="EC" id="3.1.7.2" evidence="5"/>
<dbReference type="SMART" id="SM00954">
    <property type="entry name" value="RelA_SpoT"/>
    <property type="match status" value="1"/>
</dbReference>
<dbReference type="InterPro" id="IPR006674">
    <property type="entry name" value="HD_domain"/>
</dbReference>
<dbReference type="InterPro" id="IPR045600">
    <property type="entry name" value="RelA/SpoT_AH_RIS"/>
</dbReference>
<protein>
    <submittedName>
        <fullName evidence="5">Guanosine-3',5'-bis(Diphosphate) 3'-pyrophosphohydrolase / GTP pyrophosphokinase, (P)ppGpp synthetase II</fullName>
        <ecNumber evidence="5">2.7.6.5</ecNumber>
        <ecNumber evidence="5">3.1.7.2</ecNumber>
    </submittedName>
</protein>
<dbReference type="GO" id="GO:0008893">
    <property type="term" value="F:guanosine-3',5'-bis(diphosphate) 3'-diphosphatase activity"/>
    <property type="evidence" value="ECO:0007669"/>
    <property type="project" value="UniProtKB-EC"/>
</dbReference>
<dbReference type="PANTHER" id="PTHR21262">
    <property type="entry name" value="GUANOSINE-3',5'-BIS DIPHOSPHATE 3'-PYROPHOSPHOHYDROLASE"/>
    <property type="match status" value="1"/>
</dbReference>
<accession>A0A3B0YPM7</accession>
<dbReference type="CDD" id="cd01668">
    <property type="entry name" value="TGS_RSH"/>
    <property type="match status" value="1"/>
</dbReference>
<dbReference type="Gene3D" id="3.30.460.10">
    <property type="entry name" value="Beta Polymerase, domain 2"/>
    <property type="match status" value="1"/>
</dbReference>
<dbReference type="EMBL" id="UOFN01000075">
    <property type="protein sequence ID" value="VAW77212.1"/>
    <property type="molecule type" value="Genomic_DNA"/>
</dbReference>
<dbReference type="InterPro" id="IPR003607">
    <property type="entry name" value="HD/PDEase_dom"/>
</dbReference>
<dbReference type="SUPFAM" id="SSF109604">
    <property type="entry name" value="HD-domain/PDEase-like"/>
    <property type="match status" value="1"/>
</dbReference>
<keyword evidence="5" id="KW-0808">Transferase</keyword>
<dbReference type="FunFam" id="3.10.20.30:FF:000002">
    <property type="entry name" value="GTP pyrophosphokinase (RelA/SpoT)"/>
    <property type="match status" value="1"/>
</dbReference>
<dbReference type="Gene3D" id="3.10.20.30">
    <property type="match status" value="1"/>
</dbReference>
<sequence>MGAPLIKPASDAQRFLISDLCSLLETYLDKEQVSEVYRAYLFGAEAHEGQHRKSGEPYIYHPVTVARILAEMHMDHQSIIAAILHDVIEDTGIAKEVIEQEFGEEVAELVDGVSKLTQIKFESQAEAQAENFRKMILAMVRDIRVILVKLADRLHNMRTLGVMRADKRRRIARETLDIYAPIANRLGMNQIRLELEELGMAALYPMRYRVLSEVVKKARGNRKEILNKIECAIQLRLEEESLKCRLLSREKHIYSLYKKIRDRAGSFNEVFDVYAFRVNVDSVDTCYRVLGMMHNLYKPVPGKFKDYIAIPKANGYQSLHTVLFGPYGVPVEVQIRTEDMERVAESGIAAHWLYKSDASTGANNAQTRAREWLRELLEMQRHAGNSLEFLENVKIDLFPDEVYVFTPAGEILNLKRGASAVDFAYAVHTDVGNTCIAAKIDRRLAPLRTPLLNGQTVEVITAAGAHPNPAWLNFVATAKARSNIRHYLKNLQNDEAAELGQRMLDKALQGIGSTLRDIPEDELQQIIEESGFDSCEALCADIGLGNRAAMLVARRLVPADESDDATAQDDGHSQPLAIRGTEGMVVHFARCCRPIPGDNIVGFISVGRGLVIHAETCKNLADYRSRPDKWIDVQWQPDISGEFTAEVRVDVSNQKGVLATIAAEISELESNIENVSIEERDGLDTSLNFTLAVRDRQHLARVMRCIRKLPAIMRISRTKH</sequence>
<dbReference type="SMART" id="SM00471">
    <property type="entry name" value="HDc"/>
    <property type="match status" value="1"/>
</dbReference>
<dbReference type="SUPFAM" id="SSF55021">
    <property type="entry name" value="ACT-like"/>
    <property type="match status" value="1"/>
</dbReference>
<dbReference type="InterPro" id="IPR007685">
    <property type="entry name" value="RelA_SpoT"/>
</dbReference>
<dbReference type="SUPFAM" id="SSF81271">
    <property type="entry name" value="TGS-like"/>
    <property type="match status" value="1"/>
</dbReference>
<dbReference type="SUPFAM" id="SSF81301">
    <property type="entry name" value="Nucleotidyltransferase"/>
    <property type="match status" value="1"/>
</dbReference>
<dbReference type="GO" id="GO:0015969">
    <property type="term" value="P:guanosine tetraphosphate metabolic process"/>
    <property type="evidence" value="ECO:0007669"/>
    <property type="project" value="InterPro"/>
</dbReference>
<dbReference type="FunFam" id="3.30.460.10:FF:000001">
    <property type="entry name" value="GTP pyrophosphokinase RelA"/>
    <property type="match status" value="1"/>
</dbReference>
<feature type="domain" description="ACT" evidence="2">
    <location>
        <begin position="646"/>
        <end position="720"/>
    </location>
</feature>
<evidence type="ECO:0000256" key="1">
    <source>
        <dbReference type="ARBA" id="ARBA00007476"/>
    </source>
</evidence>
<dbReference type="NCBIfam" id="NF008303">
    <property type="entry name" value="PRK11092.1"/>
    <property type="match status" value="1"/>
</dbReference>
<dbReference type="GO" id="GO:0016301">
    <property type="term" value="F:kinase activity"/>
    <property type="evidence" value="ECO:0007669"/>
    <property type="project" value="UniProtKB-KW"/>
</dbReference>
<evidence type="ECO:0000259" key="2">
    <source>
        <dbReference type="PROSITE" id="PS51671"/>
    </source>
</evidence>
<dbReference type="InterPro" id="IPR004095">
    <property type="entry name" value="TGS"/>
</dbReference>
<keyword evidence="5" id="KW-0418">Kinase</keyword>
<dbReference type="GO" id="GO:0008728">
    <property type="term" value="F:GTP diphosphokinase activity"/>
    <property type="evidence" value="ECO:0007669"/>
    <property type="project" value="UniProtKB-EC"/>
</dbReference>
<keyword evidence="5" id="KW-0378">Hydrolase</keyword>
<dbReference type="InterPro" id="IPR002912">
    <property type="entry name" value="ACT_dom"/>
</dbReference>
<dbReference type="Pfam" id="PF04607">
    <property type="entry name" value="RelA_SpoT"/>
    <property type="match status" value="1"/>
</dbReference>
<gene>
    <name evidence="5" type="ORF">MNBD_GAMMA15-222</name>
</gene>
<dbReference type="InterPro" id="IPR043519">
    <property type="entry name" value="NT_sf"/>
</dbReference>
<dbReference type="Gene3D" id="1.10.3210.10">
    <property type="entry name" value="Hypothetical protein af1432"/>
    <property type="match status" value="1"/>
</dbReference>
<dbReference type="FunFam" id="1.10.3210.10:FF:000001">
    <property type="entry name" value="GTP pyrophosphokinase RelA"/>
    <property type="match status" value="1"/>
</dbReference>
<dbReference type="CDD" id="cd00077">
    <property type="entry name" value="HDc"/>
    <property type="match status" value="1"/>
</dbReference>
<dbReference type="InterPro" id="IPR012676">
    <property type="entry name" value="TGS-like"/>
</dbReference>
<evidence type="ECO:0000313" key="5">
    <source>
        <dbReference type="EMBL" id="VAW77212.1"/>
    </source>
</evidence>
<dbReference type="PROSITE" id="PS51831">
    <property type="entry name" value="HD"/>
    <property type="match status" value="1"/>
</dbReference>
<evidence type="ECO:0000259" key="3">
    <source>
        <dbReference type="PROSITE" id="PS51831"/>
    </source>
</evidence>
<dbReference type="AlphaFoldDB" id="A0A3B0YPM7"/>
<dbReference type="EC" id="2.7.6.5" evidence="5"/>
<dbReference type="CDD" id="cd05399">
    <property type="entry name" value="NT_Rel-Spo_like"/>
    <property type="match status" value="1"/>
</dbReference>
<comment type="similarity">
    <text evidence="1">Belongs to the RelA/SpoT family.</text>
</comment>
<dbReference type="NCBIfam" id="TIGR00691">
    <property type="entry name" value="spoT_relA"/>
    <property type="match status" value="1"/>
</dbReference>
<proteinExistence type="inferred from homology"/>
<feature type="domain" description="HD" evidence="3">
    <location>
        <begin position="58"/>
        <end position="157"/>
    </location>
</feature>
<dbReference type="CDD" id="cd04876">
    <property type="entry name" value="ACT_RelA-SpoT"/>
    <property type="match status" value="1"/>
</dbReference>
<dbReference type="InterPro" id="IPR012675">
    <property type="entry name" value="Beta-grasp_dom_sf"/>
</dbReference>
<dbReference type="Gene3D" id="3.30.70.260">
    <property type="match status" value="1"/>
</dbReference>
<name>A0A3B0YPM7_9ZZZZ</name>
<dbReference type="PROSITE" id="PS51671">
    <property type="entry name" value="ACT"/>
    <property type="match status" value="1"/>
</dbReference>
<evidence type="ECO:0000259" key="4">
    <source>
        <dbReference type="PROSITE" id="PS51880"/>
    </source>
</evidence>
<dbReference type="Pfam" id="PF19296">
    <property type="entry name" value="RelA_AH_RIS"/>
    <property type="match status" value="2"/>
</dbReference>
<dbReference type="Pfam" id="PF13328">
    <property type="entry name" value="HD_4"/>
    <property type="match status" value="1"/>
</dbReference>
<dbReference type="PANTHER" id="PTHR21262:SF36">
    <property type="entry name" value="BIFUNCTIONAL (P)PPGPP SYNTHASE_HYDROLASE SPOT"/>
    <property type="match status" value="1"/>
</dbReference>
<dbReference type="InterPro" id="IPR033655">
    <property type="entry name" value="TGS_RelA/SpoT"/>
</dbReference>
<dbReference type="PROSITE" id="PS51880">
    <property type="entry name" value="TGS"/>
    <property type="match status" value="1"/>
</dbReference>